<proteinExistence type="inferred from homology"/>
<dbReference type="SUPFAM" id="SSF69103">
    <property type="entry name" value="Arp2/3 complex 16 kDa subunit ARPC5"/>
    <property type="match status" value="1"/>
</dbReference>
<dbReference type="EMBL" id="KQ965742">
    <property type="protein sequence ID" value="KXS18440.1"/>
    <property type="molecule type" value="Genomic_DNA"/>
</dbReference>
<sequence>MSTTTSASPNSYRKLDVDNVAGGGGDDDDGGFDAGAADAAASLSPRELEQTANSRLGDVRGLITRGNVAAAIALAVEEPLPYGERPDLKAAKDLAISAVIEPLTATKTADIPNVVKQLHQQNPELLDRLMKFVYRGMAGSGVGPAGVVGPGNITGVTGQTAAALLNWHAAIVEVGGVGTIARVLTDRKIL</sequence>
<organism evidence="7 8">
    <name type="scientific">Gonapodya prolifera (strain JEL478)</name>
    <name type="common">Monoblepharis prolifera</name>
    <dbReference type="NCBI Taxonomy" id="1344416"/>
    <lineage>
        <taxon>Eukaryota</taxon>
        <taxon>Fungi</taxon>
        <taxon>Fungi incertae sedis</taxon>
        <taxon>Chytridiomycota</taxon>
        <taxon>Chytridiomycota incertae sedis</taxon>
        <taxon>Monoblepharidomycetes</taxon>
        <taxon>Monoblepharidales</taxon>
        <taxon>Gonapodyaceae</taxon>
        <taxon>Gonapodya</taxon>
    </lineage>
</organism>
<comment type="subcellular location">
    <subcellularLocation>
        <location evidence="1">Cytoplasm</location>
        <location evidence="1">Cytoskeleton</location>
    </subcellularLocation>
</comment>
<dbReference type="PANTHER" id="PTHR12644">
    <property type="entry name" value="ARP2/3 COMPLEX 16 KD SUBUNIT P16-ARC"/>
    <property type="match status" value="1"/>
</dbReference>
<evidence type="ECO:0000256" key="1">
    <source>
        <dbReference type="ARBA" id="ARBA00004245"/>
    </source>
</evidence>
<evidence type="ECO:0000256" key="6">
    <source>
        <dbReference type="SAM" id="MobiDB-lite"/>
    </source>
</evidence>
<evidence type="ECO:0000313" key="7">
    <source>
        <dbReference type="EMBL" id="KXS18440.1"/>
    </source>
</evidence>
<comment type="function">
    <text evidence="5">Functions as component of the Arp2/3 complex which is involved in regulation of actin polymerization and together with an activating nucleation-promoting factor (NPF) mediates the formation of branched actin networks. Arp2/3 complex plays a critical role in the control of cell morphogenesis via the modulation of cell polarity development.</text>
</comment>
<keyword evidence="3" id="KW-0963">Cytoplasm</keyword>
<dbReference type="Gene3D" id="1.25.40.190">
    <property type="entry name" value="Actin-related protein 2/3 complex subunit 5"/>
    <property type="match status" value="1"/>
</dbReference>
<dbReference type="AlphaFoldDB" id="A0A139ANX1"/>
<reference evidence="7 8" key="1">
    <citation type="journal article" date="2015" name="Genome Biol. Evol.">
        <title>Phylogenomic analyses indicate that early fungi evolved digesting cell walls of algal ancestors of land plants.</title>
        <authorList>
            <person name="Chang Y."/>
            <person name="Wang S."/>
            <person name="Sekimoto S."/>
            <person name="Aerts A.L."/>
            <person name="Choi C."/>
            <person name="Clum A."/>
            <person name="LaButti K.M."/>
            <person name="Lindquist E.A."/>
            <person name="Yee Ngan C."/>
            <person name="Ohm R.A."/>
            <person name="Salamov A.A."/>
            <person name="Grigoriev I.V."/>
            <person name="Spatafora J.W."/>
            <person name="Berbee M.L."/>
        </authorList>
    </citation>
    <scope>NUCLEOTIDE SEQUENCE [LARGE SCALE GENOMIC DNA]</scope>
    <source>
        <strain evidence="7 8">JEL478</strain>
    </source>
</reference>
<evidence type="ECO:0000256" key="4">
    <source>
        <dbReference type="ARBA" id="ARBA00023212"/>
    </source>
</evidence>
<keyword evidence="8" id="KW-1185">Reference proteome</keyword>
<evidence type="ECO:0000313" key="8">
    <source>
        <dbReference type="Proteomes" id="UP000070544"/>
    </source>
</evidence>
<dbReference type="OrthoDB" id="429520at2759"/>
<evidence type="ECO:0000256" key="5">
    <source>
        <dbReference type="RuleBase" id="RU004301"/>
    </source>
</evidence>
<comment type="similarity">
    <text evidence="2 5">Belongs to the ARPC5 family.</text>
</comment>
<feature type="region of interest" description="Disordered" evidence="6">
    <location>
        <begin position="1"/>
        <end position="51"/>
    </location>
</feature>
<dbReference type="Proteomes" id="UP000070544">
    <property type="component" value="Unassembled WGS sequence"/>
</dbReference>
<name>A0A139ANX1_GONPJ</name>
<protein>
    <recommendedName>
        <fullName evidence="5">Actin-related protein 2/3 complex subunit 5</fullName>
    </recommendedName>
</protein>
<dbReference type="InterPro" id="IPR006789">
    <property type="entry name" value="ARPC5"/>
</dbReference>
<dbReference type="InterPro" id="IPR036743">
    <property type="entry name" value="ARPC5_sf"/>
</dbReference>
<dbReference type="Pfam" id="PF04699">
    <property type="entry name" value="P16-Arc"/>
    <property type="match status" value="1"/>
</dbReference>
<gene>
    <name evidence="7" type="ORF">M427DRAFT_67847</name>
</gene>
<accession>A0A139ANX1</accession>
<dbReference type="GO" id="GO:0034314">
    <property type="term" value="P:Arp2/3 complex-mediated actin nucleation"/>
    <property type="evidence" value="ECO:0007669"/>
    <property type="project" value="InterPro"/>
</dbReference>
<keyword evidence="4 5" id="KW-0206">Cytoskeleton</keyword>
<feature type="compositionally biased region" description="Polar residues" evidence="6">
    <location>
        <begin position="1"/>
        <end position="11"/>
    </location>
</feature>
<evidence type="ECO:0000256" key="2">
    <source>
        <dbReference type="ARBA" id="ARBA00006084"/>
    </source>
</evidence>
<dbReference type="GO" id="GO:0005885">
    <property type="term" value="C:Arp2/3 protein complex"/>
    <property type="evidence" value="ECO:0007669"/>
    <property type="project" value="InterPro"/>
</dbReference>
<dbReference type="OMA" id="LWHEKAF"/>
<evidence type="ECO:0000256" key="3">
    <source>
        <dbReference type="ARBA" id="ARBA00022490"/>
    </source>
</evidence>
<dbReference type="STRING" id="1344416.A0A139ANX1"/>
<dbReference type="GO" id="GO:0030833">
    <property type="term" value="P:regulation of actin filament polymerization"/>
    <property type="evidence" value="ECO:0007669"/>
    <property type="project" value="InterPro"/>
</dbReference>